<dbReference type="InterPro" id="IPR003439">
    <property type="entry name" value="ABC_transporter-like_ATP-bd"/>
</dbReference>
<dbReference type="InterPro" id="IPR017871">
    <property type="entry name" value="ABC_transporter-like_CS"/>
</dbReference>
<proteinExistence type="predicted"/>
<evidence type="ECO:0000313" key="12">
    <source>
        <dbReference type="Proteomes" id="UP000008080"/>
    </source>
</evidence>
<evidence type="ECO:0000256" key="7">
    <source>
        <dbReference type="ARBA" id="ARBA00022840"/>
    </source>
</evidence>
<reference evidence="11 12" key="1">
    <citation type="journal article" date="2004" name="Science">
        <title>A predator unmasked: life cycle of Bdellovibrio bacteriovorus from a genomic perspective.</title>
        <authorList>
            <person name="Rendulic S."/>
            <person name="Jagtap P."/>
            <person name="Rosinus A."/>
            <person name="Eppinger M."/>
            <person name="Baar C."/>
            <person name="Lanz C."/>
            <person name="Keller H."/>
            <person name="Lambert C."/>
            <person name="Evans K.J."/>
            <person name="Goesmann A."/>
            <person name="Meyer F."/>
            <person name="Sockett R.E."/>
            <person name="Schuster S.C."/>
        </authorList>
    </citation>
    <scope>NUCLEOTIDE SEQUENCE [LARGE SCALE GENOMIC DNA]</scope>
    <source>
        <strain evidence="12">ATCC 15356 / DSM 50701 / NCIMB 9529 / HD100</strain>
    </source>
</reference>
<evidence type="ECO:0000313" key="11">
    <source>
        <dbReference type="EMBL" id="CAE78426.1"/>
    </source>
</evidence>
<comment type="subcellular location">
    <subcellularLocation>
        <location evidence="1">Cell membrane</location>
        <topology evidence="1">Peripheral membrane protein</topology>
    </subcellularLocation>
</comment>
<accession>Q6MQM1</accession>
<evidence type="ECO:0000256" key="8">
    <source>
        <dbReference type="ARBA" id="ARBA00022967"/>
    </source>
</evidence>
<evidence type="ECO:0000256" key="1">
    <source>
        <dbReference type="ARBA" id="ARBA00004202"/>
    </source>
</evidence>
<dbReference type="RefSeq" id="WP_011163028.1">
    <property type="nucleotide sequence ID" value="NC_005363.1"/>
</dbReference>
<dbReference type="InterPro" id="IPR050107">
    <property type="entry name" value="ABC_carbohydrate_import_ATPase"/>
</dbReference>
<dbReference type="eggNOG" id="COG3845">
    <property type="taxonomic scope" value="Bacteria"/>
</dbReference>
<keyword evidence="6" id="KW-0547">Nucleotide-binding</keyword>
<keyword evidence="8" id="KW-1278">Translocase</keyword>
<dbReference type="AlphaFoldDB" id="Q6MQM1"/>
<name>Q6MQM1_BDEBA</name>
<keyword evidence="2" id="KW-0813">Transport</keyword>
<dbReference type="FunFam" id="3.40.50.300:FF:000127">
    <property type="entry name" value="Ribose import ATP-binding protein RbsA"/>
    <property type="match status" value="1"/>
</dbReference>
<keyword evidence="12" id="KW-1185">Reference proteome</keyword>
<dbReference type="PROSITE" id="PS00211">
    <property type="entry name" value="ABC_TRANSPORTER_1"/>
    <property type="match status" value="2"/>
</dbReference>
<dbReference type="PROSITE" id="PS50893">
    <property type="entry name" value="ABC_TRANSPORTER_2"/>
    <property type="match status" value="2"/>
</dbReference>
<evidence type="ECO:0000256" key="5">
    <source>
        <dbReference type="ARBA" id="ARBA00022737"/>
    </source>
</evidence>
<keyword evidence="4" id="KW-0762">Sugar transport</keyword>
<evidence type="ECO:0000259" key="10">
    <source>
        <dbReference type="PROSITE" id="PS50893"/>
    </source>
</evidence>
<keyword evidence="9" id="KW-0472">Membrane</keyword>
<dbReference type="HOGENOM" id="CLU_000604_92_0_7"/>
<dbReference type="GO" id="GO:0005886">
    <property type="term" value="C:plasma membrane"/>
    <property type="evidence" value="ECO:0007669"/>
    <property type="project" value="UniProtKB-SubCell"/>
</dbReference>
<evidence type="ECO:0000256" key="3">
    <source>
        <dbReference type="ARBA" id="ARBA00022475"/>
    </source>
</evidence>
<dbReference type="CDD" id="cd03216">
    <property type="entry name" value="ABC_Carb_Monos_I"/>
    <property type="match status" value="1"/>
</dbReference>
<dbReference type="GO" id="GO:0005524">
    <property type="term" value="F:ATP binding"/>
    <property type="evidence" value="ECO:0007669"/>
    <property type="project" value="UniProtKB-KW"/>
</dbReference>
<protein>
    <submittedName>
        <fullName evidence="11">Sugar ABC transporter, ATP-binding protein</fullName>
    </submittedName>
</protein>
<dbReference type="SUPFAM" id="SSF52540">
    <property type="entry name" value="P-loop containing nucleoside triphosphate hydrolases"/>
    <property type="match status" value="2"/>
</dbReference>
<dbReference type="PANTHER" id="PTHR43790">
    <property type="entry name" value="CARBOHYDRATE TRANSPORT ATP-BINDING PROTEIN MG119-RELATED"/>
    <property type="match status" value="1"/>
</dbReference>
<keyword evidence="3" id="KW-1003">Cell membrane</keyword>
<feature type="domain" description="ABC transporter" evidence="10">
    <location>
        <begin position="255"/>
        <end position="494"/>
    </location>
</feature>
<dbReference type="CDD" id="cd03215">
    <property type="entry name" value="ABC_Carb_Monos_II"/>
    <property type="match status" value="1"/>
</dbReference>
<dbReference type="Pfam" id="PF00005">
    <property type="entry name" value="ABC_tran"/>
    <property type="match status" value="2"/>
</dbReference>
<keyword evidence="7 11" id="KW-0067">ATP-binding</keyword>
<dbReference type="STRING" id="264462.Bd0444"/>
<dbReference type="GO" id="GO:0016887">
    <property type="term" value="F:ATP hydrolysis activity"/>
    <property type="evidence" value="ECO:0007669"/>
    <property type="project" value="InterPro"/>
</dbReference>
<evidence type="ECO:0000256" key="4">
    <source>
        <dbReference type="ARBA" id="ARBA00022597"/>
    </source>
</evidence>
<keyword evidence="5" id="KW-0677">Repeat</keyword>
<evidence type="ECO:0000256" key="6">
    <source>
        <dbReference type="ARBA" id="ARBA00022741"/>
    </source>
</evidence>
<dbReference type="PANTHER" id="PTHR43790:SF9">
    <property type="entry name" value="GALACTOFURANOSE TRANSPORTER ATP-BINDING PROTEIN YTFR"/>
    <property type="match status" value="1"/>
</dbReference>
<dbReference type="SMART" id="SM00382">
    <property type="entry name" value="AAA"/>
    <property type="match status" value="1"/>
</dbReference>
<dbReference type="EMBL" id="BX842647">
    <property type="protein sequence ID" value="CAE78426.1"/>
    <property type="molecule type" value="Genomic_DNA"/>
</dbReference>
<gene>
    <name evidence="11" type="primary">rbsA</name>
    <name evidence="11" type="ordered locus">Bd0444</name>
</gene>
<dbReference type="InterPro" id="IPR003593">
    <property type="entry name" value="AAA+_ATPase"/>
</dbReference>
<organism evidence="11 12">
    <name type="scientific">Bdellovibrio bacteriovorus (strain ATCC 15356 / DSM 50701 / NCIMB 9529 / HD100)</name>
    <dbReference type="NCBI Taxonomy" id="264462"/>
    <lineage>
        <taxon>Bacteria</taxon>
        <taxon>Pseudomonadati</taxon>
        <taxon>Bdellovibrionota</taxon>
        <taxon>Bdellovibrionia</taxon>
        <taxon>Bdellovibrionales</taxon>
        <taxon>Pseudobdellovibrionaceae</taxon>
        <taxon>Bdellovibrio</taxon>
    </lineage>
</organism>
<evidence type="ECO:0000256" key="2">
    <source>
        <dbReference type="ARBA" id="ARBA00022448"/>
    </source>
</evidence>
<dbReference type="InterPro" id="IPR027417">
    <property type="entry name" value="P-loop_NTPase"/>
</dbReference>
<evidence type="ECO:0000256" key="9">
    <source>
        <dbReference type="ARBA" id="ARBA00023136"/>
    </source>
</evidence>
<feature type="domain" description="ABC transporter" evidence="10">
    <location>
        <begin position="9"/>
        <end position="244"/>
    </location>
</feature>
<dbReference type="Gene3D" id="3.40.50.300">
    <property type="entry name" value="P-loop containing nucleotide triphosphate hydrolases"/>
    <property type="match status" value="2"/>
</dbReference>
<sequence>MPVNMSTAVEFKGISKYFGAVRANSDISFAIPSGSIHAIVGENGAGKSTAMKILFGMYQPDGGEILIHGNPVTFETPIDAMAAGIGMVHQHFMLAEPFTALDNILLQQKGSAFSLLPRTEQRQRLNDIASRYGFHVDLDAKVEDLSVGEQQRIEILKILSQDSKILILDEPTAVLTPQEVQELFANLRKLKAEGKTILIITHKLKEVMALSDAVTIFRAGRMVAHKATRETSVEELAELMVGRCLQNPKERTSSVDPNHVLLNFENLSAAMGNHRIENISLKVHAREVVGVAGVEGNGQDILIRALLDQKSLNKHSLEGQVLCEGKLQAFPEDRLRFGVLPSRPVYENFLLGQQRSGLFNSGLLLKTRALIERTREIMKEYDVRPHDEHLPFEKLSGGNQQKLVVARALTQKPDVIIAAQPTRGVDIGAIEFIHNELRRCRDEGAGVLLISSELDELMALSDRIVVLYKGHLVAEFTRSAFNEISLGKAMGGGH</sequence>
<dbReference type="KEGG" id="bba:Bd0444"/>
<dbReference type="GeneID" id="93011557"/>
<dbReference type="Proteomes" id="UP000008080">
    <property type="component" value="Chromosome"/>
</dbReference>